<reference evidence="1" key="1">
    <citation type="submission" date="2014-11" db="EMBL/GenBank/DDBJ databases">
        <authorList>
            <person name="Amaro Gonzalez C."/>
        </authorList>
    </citation>
    <scope>NUCLEOTIDE SEQUENCE</scope>
</reference>
<reference evidence="1" key="2">
    <citation type="journal article" date="2015" name="Fish Shellfish Immunol.">
        <title>Early steps in the European eel (Anguilla anguilla)-Vibrio vulnificus interaction in the gills: Role of the RtxA13 toxin.</title>
        <authorList>
            <person name="Callol A."/>
            <person name="Pajuelo D."/>
            <person name="Ebbesson L."/>
            <person name="Teles M."/>
            <person name="MacKenzie S."/>
            <person name="Amaro C."/>
        </authorList>
    </citation>
    <scope>NUCLEOTIDE SEQUENCE</scope>
</reference>
<evidence type="ECO:0000313" key="1">
    <source>
        <dbReference type="EMBL" id="JAH53816.1"/>
    </source>
</evidence>
<dbReference type="AlphaFoldDB" id="A0A0E9TJR8"/>
<name>A0A0E9TJR8_ANGAN</name>
<proteinExistence type="predicted"/>
<sequence length="28" mass="3162">MQNHAHPNTVTSTTKLLLLQVTWINGDK</sequence>
<organism evidence="1">
    <name type="scientific">Anguilla anguilla</name>
    <name type="common">European freshwater eel</name>
    <name type="synonym">Muraena anguilla</name>
    <dbReference type="NCBI Taxonomy" id="7936"/>
    <lineage>
        <taxon>Eukaryota</taxon>
        <taxon>Metazoa</taxon>
        <taxon>Chordata</taxon>
        <taxon>Craniata</taxon>
        <taxon>Vertebrata</taxon>
        <taxon>Euteleostomi</taxon>
        <taxon>Actinopterygii</taxon>
        <taxon>Neopterygii</taxon>
        <taxon>Teleostei</taxon>
        <taxon>Anguilliformes</taxon>
        <taxon>Anguillidae</taxon>
        <taxon>Anguilla</taxon>
    </lineage>
</organism>
<dbReference type="EMBL" id="GBXM01054761">
    <property type="protein sequence ID" value="JAH53816.1"/>
    <property type="molecule type" value="Transcribed_RNA"/>
</dbReference>
<accession>A0A0E9TJR8</accession>
<protein>
    <submittedName>
        <fullName evidence="1">Uncharacterized protein</fullName>
    </submittedName>
</protein>